<keyword evidence="3" id="KW-1185">Reference proteome</keyword>
<dbReference type="PANTHER" id="PTHR43194">
    <property type="entry name" value="HYDROLASE ALPHA/BETA FOLD FAMILY"/>
    <property type="match status" value="1"/>
</dbReference>
<dbReference type="Proteomes" id="UP000238007">
    <property type="component" value="Unassembled WGS sequence"/>
</dbReference>
<feature type="domain" description="AB hydrolase-1" evidence="1">
    <location>
        <begin position="28"/>
        <end position="259"/>
    </location>
</feature>
<sequence length="272" mass="29844">MPYYTSKDGLTLHYTDEGAGLPVIALAGLTRNGADFDHIAPRWPTRLIRPDYRGRGQSAWADPATYTIEHEATDVLTLMDHLGIEKAAVLGTSRGGFIGMTLAATSKDRLLGVALNDIGPELQSEGLTSIMDYVGRNPVQKTYAQAADARARMWTQFEGVPMSRWLAEVQGHYQETPQGLVIRYDPKLRDAILAAGAEPLPDLWPLFDATADLPLALIRGANSDLLAPATADEMARRRPDMIRTDVPGRGHVPFLDEPQSLTALLAWLEKMK</sequence>
<comment type="caution">
    <text evidence="2">The sequence shown here is derived from an EMBL/GenBank/DDBJ whole genome shotgun (WGS) entry which is preliminary data.</text>
</comment>
<gene>
    <name evidence="2" type="ORF">CLV80_104155</name>
</gene>
<evidence type="ECO:0000313" key="3">
    <source>
        <dbReference type="Proteomes" id="UP000238007"/>
    </source>
</evidence>
<protein>
    <submittedName>
        <fullName evidence="2">Pimeloyl-ACP methyl ester carboxylesterase</fullName>
    </submittedName>
</protein>
<dbReference type="Pfam" id="PF12697">
    <property type="entry name" value="Abhydrolase_6"/>
    <property type="match status" value="1"/>
</dbReference>
<dbReference type="RefSeq" id="WP_106356482.1">
    <property type="nucleotide sequence ID" value="NZ_PVTP01000004.1"/>
</dbReference>
<proteinExistence type="predicted"/>
<evidence type="ECO:0000259" key="1">
    <source>
        <dbReference type="Pfam" id="PF12697"/>
    </source>
</evidence>
<reference evidence="2 3" key="1">
    <citation type="submission" date="2018-03" db="EMBL/GenBank/DDBJ databases">
        <title>Genomic Encyclopedia of Archaeal and Bacterial Type Strains, Phase II (KMG-II): from individual species to whole genera.</title>
        <authorList>
            <person name="Goeker M."/>
        </authorList>
    </citation>
    <scope>NUCLEOTIDE SEQUENCE [LARGE SCALE GENOMIC DNA]</scope>
    <source>
        <strain evidence="2 3">DSM 101533</strain>
    </source>
</reference>
<dbReference type="InterPro" id="IPR029058">
    <property type="entry name" value="AB_hydrolase_fold"/>
</dbReference>
<evidence type="ECO:0000313" key="2">
    <source>
        <dbReference type="EMBL" id="PRY78191.1"/>
    </source>
</evidence>
<dbReference type="InterPro" id="IPR000073">
    <property type="entry name" value="AB_hydrolase_1"/>
</dbReference>
<dbReference type="PANTHER" id="PTHR43194:SF2">
    <property type="entry name" value="PEROXISOMAL MEMBRANE PROTEIN LPX1"/>
    <property type="match status" value="1"/>
</dbReference>
<dbReference type="OrthoDB" id="9791366at2"/>
<organism evidence="2 3">
    <name type="scientific">Yoonia maritima</name>
    <dbReference type="NCBI Taxonomy" id="1435347"/>
    <lineage>
        <taxon>Bacteria</taxon>
        <taxon>Pseudomonadati</taxon>
        <taxon>Pseudomonadota</taxon>
        <taxon>Alphaproteobacteria</taxon>
        <taxon>Rhodobacterales</taxon>
        <taxon>Paracoccaceae</taxon>
        <taxon>Yoonia</taxon>
    </lineage>
</organism>
<dbReference type="EMBL" id="PVTP01000004">
    <property type="protein sequence ID" value="PRY78191.1"/>
    <property type="molecule type" value="Genomic_DNA"/>
</dbReference>
<name>A0A2T0W088_9RHOB</name>
<dbReference type="SUPFAM" id="SSF53474">
    <property type="entry name" value="alpha/beta-Hydrolases"/>
    <property type="match status" value="1"/>
</dbReference>
<dbReference type="AlphaFoldDB" id="A0A2T0W088"/>
<dbReference type="InterPro" id="IPR050228">
    <property type="entry name" value="Carboxylesterase_BioH"/>
</dbReference>
<accession>A0A2T0W088</accession>
<dbReference type="Gene3D" id="3.40.50.1820">
    <property type="entry name" value="alpha/beta hydrolase"/>
    <property type="match status" value="1"/>
</dbReference>